<reference evidence="2" key="1">
    <citation type="submission" date="2021-02" db="EMBL/GenBank/DDBJ databases">
        <authorList>
            <person name="Nowell W R."/>
        </authorList>
    </citation>
    <scope>NUCLEOTIDE SEQUENCE</scope>
</reference>
<sequence length="104" mass="12369">KLFTPNPGRWFLKQDSMKSPEHRRTGRFHAGLFDLEHGSPLMFNNDERPFHRLLALYCYSAFTNTKLKQREFGLKDEELNNITFYVNNLLELKISLNEDTNEYV</sequence>
<keyword evidence="3" id="KW-1185">Reference proteome</keyword>
<evidence type="ECO:0000313" key="1">
    <source>
        <dbReference type="EMBL" id="CAF1505055.1"/>
    </source>
</evidence>
<feature type="non-terminal residue" evidence="2">
    <location>
        <position position="1"/>
    </location>
</feature>
<dbReference type="EMBL" id="CAJNOM010003432">
    <property type="protein sequence ID" value="CAF1645561.1"/>
    <property type="molecule type" value="Genomic_DNA"/>
</dbReference>
<dbReference type="Proteomes" id="UP000663877">
    <property type="component" value="Unassembled WGS sequence"/>
</dbReference>
<organism evidence="2 3">
    <name type="scientific">Adineta steineri</name>
    <dbReference type="NCBI Taxonomy" id="433720"/>
    <lineage>
        <taxon>Eukaryota</taxon>
        <taxon>Metazoa</taxon>
        <taxon>Spiralia</taxon>
        <taxon>Gnathifera</taxon>
        <taxon>Rotifera</taxon>
        <taxon>Eurotatoria</taxon>
        <taxon>Bdelloidea</taxon>
        <taxon>Adinetida</taxon>
        <taxon>Adinetidae</taxon>
        <taxon>Adineta</taxon>
    </lineage>
</organism>
<evidence type="ECO:0000313" key="2">
    <source>
        <dbReference type="EMBL" id="CAF1645561.1"/>
    </source>
</evidence>
<dbReference type="EMBL" id="CAJNOI010003091">
    <property type="protein sequence ID" value="CAF1505055.1"/>
    <property type="molecule type" value="Genomic_DNA"/>
</dbReference>
<accession>A0A816EG49</accession>
<dbReference type="OrthoDB" id="10030765at2759"/>
<evidence type="ECO:0000313" key="3">
    <source>
        <dbReference type="Proteomes" id="UP000663832"/>
    </source>
</evidence>
<gene>
    <name evidence="1" type="ORF">BJG266_LOCUS43393</name>
    <name evidence="2" type="ORF">QVE165_LOCUS60308</name>
</gene>
<name>A0A816EG49_9BILA</name>
<protein>
    <submittedName>
        <fullName evidence="2">Uncharacterized protein</fullName>
    </submittedName>
</protein>
<dbReference type="Proteomes" id="UP000663832">
    <property type="component" value="Unassembled WGS sequence"/>
</dbReference>
<dbReference type="AlphaFoldDB" id="A0A816EG49"/>
<comment type="caution">
    <text evidence="2">The sequence shown here is derived from an EMBL/GenBank/DDBJ whole genome shotgun (WGS) entry which is preliminary data.</text>
</comment>
<proteinExistence type="predicted"/>